<dbReference type="Proteomes" id="UP001589793">
    <property type="component" value="Unassembled WGS sequence"/>
</dbReference>
<dbReference type="InterPro" id="IPR016867">
    <property type="entry name" value="GcvR"/>
</dbReference>
<dbReference type="SUPFAM" id="SSF55021">
    <property type="entry name" value="ACT-like"/>
    <property type="match status" value="2"/>
</dbReference>
<dbReference type="EMBL" id="JBHLSV010000005">
    <property type="protein sequence ID" value="MFC0673351.1"/>
    <property type="molecule type" value="Genomic_DNA"/>
</dbReference>
<evidence type="ECO:0000313" key="1">
    <source>
        <dbReference type="EMBL" id="MFC0673351.1"/>
    </source>
</evidence>
<sequence length="187" mass="19571">MAHCVLTVIGDDREGLVSALSRTLESHGGNWLDSQFTRLAGKFAGIVLVELPSAQLSAFEESCAGLLGEVGLHVEVTAAQDRSGAVEPRKAAPSPVSSAAGHEVRVHLVGLDRPGTVRQVSTALAQQRVSIGTFRSWTRAAPEGGGVLFEAEALVTVPAGLEVEVVRAALEPIADELMVDLDLDEQG</sequence>
<gene>
    <name evidence="1" type="ORF">ACFFF6_05205</name>
</gene>
<dbReference type="PANTHER" id="PTHR34875">
    <property type="entry name" value="UPF0237 PROTEIN MJ1558"/>
    <property type="match status" value="1"/>
</dbReference>
<dbReference type="Pfam" id="PF13740">
    <property type="entry name" value="ACT_6"/>
    <property type="match status" value="1"/>
</dbReference>
<proteinExistence type="predicted"/>
<organism evidence="1 2">
    <name type="scientific">Brachybacterium hainanense</name>
    <dbReference type="NCBI Taxonomy" id="1541174"/>
    <lineage>
        <taxon>Bacteria</taxon>
        <taxon>Bacillati</taxon>
        <taxon>Actinomycetota</taxon>
        <taxon>Actinomycetes</taxon>
        <taxon>Micrococcales</taxon>
        <taxon>Dermabacteraceae</taxon>
        <taxon>Brachybacterium</taxon>
    </lineage>
</organism>
<dbReference type="PANTHER" id="PTHR34875:SF6">
    <property type="entry name" value="UPF0237 PROTEIN MJ1558"/>
    <property type="match status" value="1"/>
</dbReference>
<dbReference type="PIRSF" id="PIRSF028103">
    <property type="entry name" value="GcvR"/>
    <property type="match status" value="1"/>
</dbReference>
<reference evidence="1 2" key="1">
    <citation type="submission" date="2024-09" db="EMBL/GenBank/DDBJ databases">
        <authorList>
            <person name="Sun Q."/>
            <person name="Mori K."/>
        </authorList>
    </citation>
    <scope>NUCLEOTIDE SEQUENCE [LARGE SCALE GENOMIC DNA]</scope>
    <source>
        <strain evidence="1 2">CICC 10874</strain>
    </source>
</reference>
<comment type="caution">
    <text evidence="1">The sequence shown here is derived from an EMBL/GenBank/DDBJ whole genome shotgun (WGS) entry which is preliminary data.</text>
</comment>
<dbReference type="CDD" id="cd04869">
    <property type="entry name" value="ACT_GcvR_2"/>
    <property type="match status" value="1"/>
</dbReference>
<evidence type="ECO:0000313" key="2">
    <source>
        <dbReference type="Proteomes" id="UP001589793"/>
    </source>
</evidence>
<name>A0ABV6R996_9MICO</name>
<dbReference type="Gene3D" id="3.30.70.260">
    <property type="match status" value="2"/>
</dbReference>
<protein>
    <submittedName>
        <fullName evidence="1">Glycine cleavage system protein R</fullName>
    </submittedName>
</protein>
<dbReference type="RefSeq" id="WP_376978854.1">
    <property type="nucleotide sequence ID" value="NZ_JBHLSV010000005.1"/>
</dbReference>
<dbReference type="InterPro" id="IPR045865">
    <property type="entry name" value="ACT-like_dom_sf"/>
</dbReference>
<accession>A0ABV6R996</accession>
<dbReference type="InterPro" id="IPR050990">
    <property type="entry name" value="UPF0237/GcvR_regulator"/>
</dbReference>
<keyword evidence="2" id="KW-1185">Reference proteome</keyword>